<dbReference type="OrthoDB" id="9782395at2"/>
<feature type="transmembrane region" description="Helical" evidence="1">
    <location>
        <begin position="7"/>
        <end position="27"/>
    </location>
</feature>
<gene>
    <name evidence="3" type="ORF">BZARG_1848</name>
</gene>
<dbReference type="eggNOG" id="COG2949">
    <property type="taxonomic scope" value="Bacteria"/>
</dbReference>
<keyword evidence="1" id="KW-0812">Transmembrane</keyword>
<dbReference type="PANTHER" id="PTHR30336">
    <property type="entry name" value="INNER MEMBRANE PROTEIN, PROBABLE PERMEASE"/>
    <property type="match status" value="1"/>
</dbReference>
<dbReference type="InterPro" id="IPR003848">
    <property type="entry name" value="DUF218"/>
</dbReference>
<organism evidence="3 4">
    <name type="scientific">Bizionia argentinensis JUB59</name>
    <dbReference type="NCBI Taxonomy" id="1046627"/>
    <lineage>
        <taxon>Bacteria</taxon>
        <taxon>Pseudomonadati</taxon>
        <taxon>Bacteroidota</taxon>
        <taxon>Flavobacteriia</taxon>
        <taxon>Flavobacteriales</taxon>
        <taxon>Flavobacteriaceae</taxon>
        <taxon>Bizionia</taxon>
    </lineage>
</organism>
<evidence type="ECO:0000313" key="3">
    <source>
        <dbReference type="EMBL" id="EGV42580.1"/>
    </source>
</evidence>
<dbReference type="GO" id="GO:0005886">
    <property type="term" value="C:plasma membrane"/>
    <property type="evidence" value="ECO:0007669"/>
    <property type="project" value="TreeGrafter"/>
</dbReference>
<dbReference type="Pfam" id="PF02698">
    <property type="entry name" value="DUF218"/>
    <property type="match status" value="1"/>
</dbReference>
<proteinExistence type="predicted"/>
<evidence type="ECO:0000256" key="1">
    <source>
        <dbReference type="SAM" id="Phobius"/>
    </source>
</evidence>
<evidence type="ECO:0000313" key="4">
    <source>
        <dbReference type="Proteomes" id="UP000003730"/>
    </source>
</evidence>
<keyword evidence="1" id="KW-0472">Membrane</keyword>
<dbReference type="AlphaFoldDB" id="G2EG20"/>
<dbReference type="InterPro" id="IPR051599">
    <property type="entry name" value="Cell_Envelope_Assoc"/>
</dbReference>
<dbReference type="CDD" id="cd06259">
    <property type="entry name" value="YdcF-like"/>
    <property type="match status" value="1"/>
</dbReference>
<keyword evidence="1" id="KW-1133">Transmembrane helix</keyword>
<feature type="domain" description="DUF218" evidence="2">
    <location>
        <begin position="48"/>
        <end position="171"/>
    </location>
</feature>
<dbReference type="RefSeq" id="WP_008638865.1">
    <property type="nucleotide sequence ID" value="NZ_AFXZ01000050.1"/>
</dbReference>
<dbReference type="PATRIC" id="fig|1046627.3.peg.2452"/>
<dbReference type="PANTHER" id="PTHR30336:SF6">
    <property type="entry name" value="INTEGRAL MEMBRANE PROTEIN"/>
    <property type="match status" value="1"/>
</dbReference>
<accession>G2EG20</accession>
<reference evidence="3 4" key="1">
    <citation type="journal article" date="2008" name="Int. J. Syst. Evol. Microbiol.">
        <title>Bizionia argentinensis sp. nov., isolated from surface marine water in Antarctica.</title>
        <authorList>
            <person name="Bercovich A."/>
            <person name="Vazquez S.C."/>
            <person name="Yankilevich P."/>
            <person name="Coria S.H."/>
            <person name="Foti M."/>
            <person name="Hernandez E."/>
            <person name="Vidal A."/>
            <person name="Ruberto L."/>
            <person name="Melo C."/>
            <person name="Marenssi S."/>
            <person name="Criscuolo M."/>
            <person name="Memoli M."/>
            <person name="Arguelles M."/>
            <person name="Mac Cormack W.P."/>
        </authorList>
    </citation>
    <scope>NUCLEOTIDE SEQUENCE [LARGE SCALE GENOMIC DNA]</scope>
    <source>
        <strain evidence="3 4">JUB59</strain>
    </source>
</reference>
<dbReference type="EMBL" id="AFXZ01000050">
    <property type="protein sequence ID" value="EGV42580.1"/>
    <property type="molecule type" value="Genomic_DNA"/>
</dbReference>
<dbReference type="Proteomes" id="UP000003730">
    <property type="component" value="Unassembled WGS sequence"/>
</dbReference>
<evidence type="ECO:0000259" key="2">
    <source>
        <dbReference type="Pfam" id="PF02698"/>
    </source>
</evidence>
<comment type="caution">
    <text evidence="3">The sequence shown here is derived from an EMBL/GenBank/DDBJ whole genome shotgun (WGS) entry which is preliminary data.</text>
</comment>
<protein>
    <submittedName>
        <fullName evidence="3">Vancomycin high temperature exclusion protein</fullName>
    </submittedName>
</protein>
<dbReference type="STRING" id="1046627.BZARG_1848"/>
<name>G2EG20_9FLAO</name>
<keyword evidence="4" id="KW-1185">Reference proteome</keyword>
<sequence length="211" mass="24076">MKKRLTIILLFIIVAPIVMVLISHFSIELNAENKTFSNVSEISKNKVGVVLGTSKRLKTGEINPYFQYRIDATVKLFQNNKIDFILVSGDNGTKYYDEPRDFKNELLARGIPEENIFLDHAGFRTLDSVVRAQKIFGQNSFTVISQKFHNERAIYIAEHHGIKVIGFNAKDVPGRSGMKVKIREYFARTKVFLDIIMDVSPKHSGKKIDIK</sequence>